<feature type="region of interest" description="Disordered" evidence="1">
    <location>
        <begin position="134"/>
        <end position="166"/>
    </location>
</feature>
<feature type="compositionally biased region" description="Basic and acidic residues" evidence="1">
    <location>
        <begin position="324"/>
        <end position="354"/>
    </location>
</feature>
<feature type="compositionally biased region" description="Basic and acidic residues" evidence="1">
    <location>
        <begin position="571"/>
        <end position="583"/>
    </location>
</feature>
<name>A0A8A3PG22_9HELO</name>
<feature type="compositionally biased region" description="Low complexity" evidence="1">
    <location>
        <begin position="624"/>
        <end position="639"/>
    </location>
</feature>
<accession>A0A8A3PG22</accession>
<feature type="region of interest" description="Disordered" evidence="1">
    <location>
        <begin position="1"/>
        <end position="23"/>
    </location>
</feature>
<feature type="region of interest" description="Disordered" evidence="1">
    <location>
        <begin position="222"/>
        <end position="415"/>
    </location>
</feature>
<feature type="compositionally biased region" description="Low complexity" evidence="1">
    <location>
        <begin position="791"/>
        <end position="804"/>
    </location>
</feature>
<proteinExistence type="predicted"/>
<gene>
    <name evidence="2" type="ORF">DSL72_005589</name>
</gene>
<feature type="compositionally biased region" description="Low complexity" evidence="1">
    <location>
        <begin position="653"/>
        <end position="664"/>
    </location>
</feature>
<feature type="region of interest" description="Disordered" evidence="1">
    <location>
        <begin position="774"/>
        <end position="804"/>
    </location>
</feature>
<feature type="region of interest" description="Disordered" evidence="1">
    <location>
        <begin position="52"/>
        <end position="74"/>
    </location>
</feature>
<feature type="region of interest" description="Disordered" evidence="1">
    <location>
        <begin position="622"/>
        <end position="694"/>
    </location>
</feature>
<keyword evidence="3" id="KW-1185">Reference proteome</keyword>
<feature type="compositionally biased region" description="Low complexity" evidence="1">
    <location>
        <begin position="261"/>
        <end position="272"/>
    </location>
</feature>
<feature type="compositionally biased region" description="Polar residues" evidence="1">
    <location>
        <begin position="774"/>
        <end position="790"/>
    </location>
</feature>
<feature type="compositionally biased region" description="Acidic residues" evidence="1">
    <location>
        <begin position="355"/>
        <end position="386"/>
    </location>
</feature>
<feature type="compositionally biased region" description="Polar residues" evidence="1">
    <location>
        <begin position="640"/>
        <end position="652"/>
    </location>
</feature>
<feature type="compositionally biased region" description="Polar residues" evidence="1">
    <location>
        <begin position="395"/>
        <end position="411"/>
    </location>
</feature>
<feature type="compositionally biased region" description="Polar residues" evidence="1">
    <location>
        <begin position="597"/>
        <end position="606"/>
    </location>
</feature>
<evidence type="ECO:0000256" key="1">
    <source>
        <dbReference type="SAM" id="MobiDB-lite"/>
    </source>
</evidence>
<sequence>MDDPWGSPWADELNNDDGLATRRTDDVADATGFGKASETLRNSINTTWGTLDDGFGGWEEDTRQKKGAQDGLDLDGAAEQWTIPERGGELGMVNDDVGASLPDWNDLSASSAREVPELSPSLLAKYVSIAREPSPDPWANTVPSEQPASVESQVDLQATNSSKESTEWVIEEATEKNSLEAFEVAVPEFEFPIETIIGPEESPLGQTITEITDGKCETREEAIGLDHKGGFESDLSAKGLEQEHHQPDETVLLSTREPEEGSSPLSSSPSETSNHDESLLDSPRTSLDEEPKRVRTTRAISPSVQEPLGHSDGLTEPENEAVMEDCKVKVEDAGLTKSDDEFALKTKHESPKDDMGEEEPNNEEPDDEFGDFEDCEEGVSDAGEELVESHDSMKPPTSSELSTPQNESSEIQLPKKLSGPVDFSINLAALETLFGDIEEKSEEAVEKVLLPDTIIADTFASAEERKMWYRVSRYGTMRKHNTGDDENYVRISWAQSQIKQDSQKIVVRWMEEGRDNGHVGLGGTGKDGSHFGWNDPNAPPVPLAMVLGSKRKSLKLEAKISAKKPVEILRERPKEELARDRSRSNSPSSSKLREHSSTNSMESNFSPLSPVAQFGWASTPTVQTASASDSPTSNASSFTQPPTLQMNSNLGHSRQSSSSLHCPSPISPIEPPPTFIQAVPKPRPISMPPPSANSSNSLSIANLAVVAKGLNDGDDDDDEWGEMVSSPVVTEAPKLPNPVLLHKKSMSLGNPFTNSIPLPNPQIKKLQFGFGHKSTSSVGNTLGKSKSLQISQPPLSPRTTTPSPISSNSWFGDLWSTPAIIPVPMRSAAIPPLSPALSITHASSKSVSSLPSHTMVTDIWSQPSLSNPHILTPPPTSACAYFPNPSMPPVSTGNKDPWASVDFSFFDVPSPTPVHPPTSLPRKTTIPRPQSFPAPPKPKSVTFSTPSPQPTPKPPAHFHTHTSRGSKSKFEMEQDEIVKKIVGGLPDLGYMLRR</sequence>
<feature type="compositionally biased region" description="Basic residues" evidence="1">
    <location>
        <begin position="956"/>
        <end position="967"/>
    </location>
</feature>
<feature type="region of interest" description="Disordered" evidence="1">
    <location>
        <begin position="912"/>
        <end position="971"/>
    </location>
</feature>
<organism evidence="2 3">
    <name type="scientific">Monilinia vaccinii-corymbosi</name>
    <dbReference type="NCBI Taxonomy" id="61207"/>
    <lineage>
        <taxon>Eukaryota</taxon>
        <taxon>Fungi</taxon>
        <taxon>Dikarya</taxon>
        <taxon>Ascomycota</taxon>
        <taxon>Pezizomycotina</taxon>
        <taxon>Leotiomycetes</taxon>
        <taxon>Helotiales</taxon>
        <taxon>Sclerotiniaceae</taxon>
        <taxon>Monilinia</taxon>
    </lineage>
</organism>
<dbReference type="AlphaFoldDB" id="A0A8A3PG22"/>
<reference evidence="2" key="1">
    <citation type="submission" date="2020-10" db="EMBL/GenBank/DDBJ databases">
        <title>Genome Sequence of Monilinia vaccinii-corymbosi Sheds Light on Mummy Berry Disease Infection of Blueberry and Mating Type.</title>
        <authorList>
            <person name="Yow A.G."/>
            <person name="Zhang Y."/>
            <person name="Bansal K."/>
            <person name="Eacker S.M."/>
            <person name="Sullivan S."/>
            <person name="Liachko I."/>
            <person name="Cubeta M.A."/>
            <person name="Rollins J.A."/>
            <person name="Ashrafi H."/>
        </authorList>
    </citation>
    <scope>NUCLEOTIDE SEQUENCE</scope>
    <source>
        <strain evidence="2">RL-1</strain>
    </source>
</reference>
<feature type="compositionally biased region" description="Pro residues" evidence="1">
    <location>
        <begin position="665"/>
        <end position="674"/>
    </location>
</feature>
<feature type="compositionally biased region" description="Polar residues" evidence="1">
    <location>
        <begin position="141"/>
        <end position="163"/>
    </location>
</feature>
<protein>
    <submittedName>
        <fullName evidence="2">Uncharacterized protein</fullName>
    </submittedName>
</protein>
<dbReference type="OrthoDB" id="3941134at2759"/>
<dbReference type="EMBL" id="CP063408">
    <property type="protein sequence ID" value="QSZ34009.1"/>
    <property type="molecule type" value="Genomic_DNA"/>
</dbReference>
<feature type="compositionally biased region" description="Pro residues" evidence="1">
    <location>
        <begin position="681"/>
        <end position="691"/>
    </location>
</feature>
<dbReference type="Proteomes" id="UP000672032">
    <property type="component" value="Chromosome 4"/>
</dbReference>
<evidence type="ECO:0000313" key="2">
    <source>
        <dbReference type="EMBL" id="QSZ34009.1"/>
    </source>
</evidence>
<feature type="compositionally biased region" description="Basic and acidic residues" evidence="1">
    <location>
        <begin position="222"/>
        <end position="231"/>
    </location>
</feature>
<feature type="region of interest" description="Disordered" evidence="1">
    <location>
        <begin position="571"/>
        <end position="606"/>
    </location>
</feature>
<evidence type="ECO:0000313" key="3">
    <source>
        <dbReference type="Proteomes" id="UP000672032"/>
    </source>
</evidence>